<evidence type="ECO:0000256" key="1">
    <source>
        <dbReference type="SAM" id="MobiDB-lite"/>
    </source>
</evidence>
<evidence type="ECO:0000313" key="4">
    <source>
        <dbReference type="Proteomes" id="UP000281955"/>
    </source>
</evidence>
<dbReference type="GO" id="GO:0003676">
    <property type="term" value="F:nucleic acid binding"/>
    <property type="evidence" value="ECO:0007669"/>
    <property type="project" value="InterPro"/>
</dbReference>
<dbReference type="AlphaFoldDB" id="A0A420XUY2"/>
<feature type="compositionally biased region" description="Basic and acidic residues" evidence="1">
    <location>
        <begin position="50"/>
        <end position="61"/>
    </location>
</feature>
<dbReference type="PANTHER" id="PTHR35004">
    <property type="entry name" value="TRANSPOSASE RV3428C-RELATED"/>
    <property type="match status" value="1"/>
</dbReference>
<dbReference type="SUPFAM" id="SSF46689">
    <property type="entry name" value="Homeodomain-like"/>
    <property type="match status" value="1"/>
</dbReference>
<dbReference type="EMBL" id="RBWV01000008">
    <property type="protein sequence ID" value="RKS80577.1"/>
    <property type="molecule type" value="Genomic_DNA"/>
</dbReference>
<feature type="non-terminal residue" evidence="3">
    <location>
        <position position="331"/>
    </location>
</feature>
<feature type="region of interest" description="Disordered" evidence="1">
    <location>
        <begin position="312"/>
        <end position="331"/>
    </location>
</feature>
<dbReference type="OrthoDB" id="568335at2"/>
<dbReference type="InterPro" id="IPR012337">
    <property type="entry name" value="RNaseH-like_sf"/>
</dbReference>
<dbReference type="PROSITE" id="PS50994">
    <property type="entry name" value="INTEGRASE"/>
    <property type="match status" value="1"/>
</dbReference>
<evidence type="ECO:0000313" key="3">
    <source>
        <dbReference type="EMBL" id="RKS80577.1"/>
    </source>
</evidence>
<dbReference type="InterPro" id="IPR055247">
    <property type="entry name" value="InsJ-like_HTH"/>
</dbReference>
<dbReference type="InterPro" id="IPR009057">
    <property type="entry name" value="Homeodomain-like_sf"/>
</dbReference>
<dbReference type="SUPFAM" id="SSF53098">
    <property type="entry name" value="Ribonuclease H-like"/>
    <property type="match status" value="1"/>
</dbReference>
<dbReference type="RefSeq" id="WP_121191668.1">
    <property type="nucleotide sequence ID" value="NZ_RBWV01000008.1"/>
</dbReference>
<dbReference type="InterPro" id="IPR036397">
    <property type="entry name" value="RNaseH_sf"/>
</dbReference>
<reference evidence="3 4" key="1">
    <citation type="submission" date="2018-10" db="EMBL/GenBank/DDBJ databases">
        <title>Genomic Encyclopedia of Archaeal and Bacterial Type Strains, Phase II (KMG-II): from individual species to whole genera.</title>
        <authorList>
            <person name="Goeker M."/>
        </authorList>
    </citation>
    <scope>NUCLEOTIDE SEQUENCE [LARGE SCALE GENOMIC DNA]</scope>
    <source>
        <strain evidence="3 4">RP-AC37</strain>
    </source>
</reference>
<organism evidence="3 4">
    <name type="scientific">Motilibacter peucedani</name>
    <dbReference type="NCBI Taxonomy" id="598650"/>
    <lineage>
        <taxon>Bacteria</taxon>
        <taxon>Bacillati</taxon>
        <taxon>Actinomycetota</taxon>
        <taxon>Actinomycetes</taxon>
        <taxon>Motilibacterales</taxon>
        <taxon>Motilibacteraceae</taxon>
        <taxon>Motilibacter</taxon>
    </lineage>
</organism>
<keyword evidence="4" id="KW-1185">Reference proteome</keyword>
<feature type="domain" description="Integrase catalytic" evidence="2">
    <location>
        <begin position="159"/>
        <end position="328"/>
    </location>
</feature>
<dbReference type="Proteomes" id="UP000281955">
    <property type="component" value="Unassembled WGS sequence"/>
</dbReference>
<sequence>MPHRNAPLTELGRLRLARSIVEDGWPIAHAAARFQVSRPTATRWAERYREQGAAGMRDRSSRPRHSPRRTPQPVVRKIVHLRWKQRLGPVAIAGKVGLAPSTVHRILVTCRINRLWHVDRVTGQPIRRYDMERAGELVHVDVKKLGNIPDGGGWRYLGREQGERNSHAHRDPQRPRKVAGRVNLGYCYVHSAIDAYTRLAYSEALDDETAATALAFWRRARAFFTGHGITVERVLTDNGSAYVSHAWRDENARLGIKHTRTRPRRPQTNGKVERLNRTLLEEWAYKRLYTSEKARRAALPAWLHHYNHHRPHTALGNQPPIDRCTNVSEQY</sequence>
<dbReference type="GO" id="GO:0015074">
    <property type="term" value="P:DNA integration"/>
    <property type="evidence" value="ECO:0007669"/>
    <property type="project" value="InterPro"/>
</dbReference>
<dbReference type="Pfam" id="PF13518">
    <property type="entry name" value="HTH_28"/>
    <property type="match status" value="1"/>
</dbReference>
<feature type="region of interest" description="Disordered" evidence="1">
    <location>
        <begin position="50"/>
        <end position="72"/>
    </location>
</feature>
<dbReference type="Pfam" id="PF13683">
    <property type="entry name" value="rve_3"/>
    <property type="match status" value="1"/>
</dbReference>
<dbReference type="NCBIfam" id="NF033577">
    <property type="entry name" value="transpos_IS481"/>
    <property type="match status" value="1"/>
</dbReference>
<dbReference type="InParanoid" id="A0A420XUY2"/>
<dbReference type="InterPro" id="IPR047656">
    <property type="entry name" value="IS481-like_transpos"/>
</dbReference>
<evidence type="ECO:0000259" key="2">
    <source>
        <dbReference type="PROSITE" id="PS50994"/>
    </source>
</evidence>
<dbReference type="Gene3D" id="3.30.420.10">
    <property type="entry name" value="Ribonuclease H-like superfamily/Ribonuclease H"/>
    <property type="match status" value="1"/>
</dbReference>
<dbReference type="PANTHER" id="PTHR35004:SF6">
    <property type="entry name" value="TRANSPOSASE"/>
    <property type="match status" value="1"/>
</dbReference>
<gene>
    <name evidence="3" type="ORF">CLV35_0309</name>
</gene>
<comment type="caution">
    <text evidence="3">The sequence shown here is derived from an EMBL/GenBank/DDBJ whole genome shotgun (WGS) entry which is preliminary data.</text>
</comment>
<dbReference type="InterPro" id="IPR001584">
    <property type="entry name" value="Integrase_cat-core"/>
</dbReference>
<protein>
    <submittedName>
        <fullName evidence="3">Transposase IS481 family protein</fullName>
    </submittedName>
</protein>
<name>A0A420XUY2_9ACTN</name>
<proteinExistence type="predicted"/>
<accession>A0A420XUY2</accession>